<evidence type="ECO:0000259" key="13">
    <source>
        <dbReference type="Pfam" id="PF09334"/>
    </source>
</evidence>
<dbReference type="InterPro" id="IPR015413">
    <property type="entry name" value="Methionyl/Leucyl_tRNA_Synth"/>
</dbReference>
<comment type="subcellular location">
    <subcellularLocation>
        <location evidence="9">Cytoplasm</location>
    </subcellularLocation>
</comment>
<feature type="domain" description="Leucyl-tRNA synthetase editing" evidence="14">
    <location>
        <begin position="226"/>
        <end position="405"/>
    </location>
</feature>
<evidence type="ECO:0000256" key="7">
    <source>
        <dbReference type="ARBA" id="ARBA00023146"/>
    </source>
</evidence>
<dbReference type="NCBIfam" id="TIGR00396">
    <property type="entry name" value="leuS_bact"/>
    <property type="match status" value="1"/>
</dbReference>
<dbReference type="InterPro" id="IPR002300">
    <property type="entry name" value="aa-tRNA-synth_Ia"/>
</dbReference>
<dbReference type="Gene3D" id="3.10.20.590">
    <property type="match status" value="1"/>
</dbReference>
<dbReference type="FunFam" id="3.40.50.620:FF:000060">
    <property type="entry name" value="Leucine--tRNA ligase"/>
    <property type="match status" value="1"/>
</dbReference>
<dbReference type="InterPro" id="IPR009008">
    <property type="entry name" value="Val/Leu/Ile-tRNA-synth_edit"/>
</dbReference>
<dbReference type="FunFam" id="1.10.730.10:FF:000002">
    <property type="entry name" value="Leucine--tRNA ligase"/>
    <property type="match status" value="1"/>
</dbReference>
<dbReference type="InterPro" id="IPR013155">
    <property type="entry name" value="M/V/L/I-tRNA-synth_anticd-bd"/>
</dbReference>
<evidence type="ECO:0000259" key="14">
    <source>
        <dbReference type="Pfam" id="PF13603"/>
    </source>
</evidence>
<comment type="catalytic activity">
    <reaction evidence="8 9">
        <text>tRNA(Leu) + L-leucine + ATP = L-leucyl-tRNA(Leu) + AMP + diphosphate</text>
        <dbReference type="Rhea" id="RHEA:11688"/>
        <dbReference type="Rhea" id="RHEA-COMP:9613"/>
        <dbReference type="Rhea" id="RHEA-COMP:9622"/>
        <dbReference type="ChEBI" id="CHEBI:30616"/>
        <dbReference type="ChEBI" id="CHEBI:33019"/>
        <dbReference type="ChEBI" id="CHEBI:57427"/>
        <dbReference type="ChEBI" id="CHEBI:78442"/>
        <dbReference type="ChEBI" id="CHEBI:78494"/>
        <dbReference type="ChEBI" id="CHEBI:456215"/>
        <dbReference type="EC" id="6.1.1.4"/>
    </reaction>
</comment>
<evidence type="ECO:0000313" key="15">
    <source>
        <dbReference type="EMBL" id="PIQ69966.1"/>
    </source>
</evidence>
<feature type="binding site" evidence="9">
    <location>
        <position position="596"/>
    </location>
    <ligand>
        <name>ATP</name>
        <dbReference type="ChEBI" id="CHEBI:30616"/>
    </ligand>
</feature>
<dbReference type="PANTHER" id="PTHR43740">
    <property type="entry name" value="LEUCYL-TRNA SYNTHETASE"/>
    <property type="match status" value="1"/>
</dbReference>
<dbReference type="InterPro" id="IPR009080">
    <property type="entry name" value="tRNAsynth_Ia_anticodon-bd"/>
</dbReference>
<feature type="domain" description="Methionyl/Valyl/Leucyl/Isoleucyl-tRNA synthetase anticodon-binding" evidence="12">
    <location>
        <begin position="661"/>
        <end position="772"/>
    </location>
</feature>
<dbReference type="HAMAP" id="MF_00049_B">
    <property type="entry name" value="Leu_tRNA_synth_B"/>
    <property type="match status" value="1"/>
</dbReference>
<reference evidence="15 16" key="1">
    <citation type="submission" date="2017-09" db="EMBL/GenBank/DDBJ databases">
        <title>Depth-based differentiation of microbial function through sediment-hosted aquifers and enrichment of novel symbionts in the deep terrestrial subsurface.</title>
        <authorList>
            <person name="Probst A.J."/>
            <person name="Ladd B."/>
            <person name="Jarett J.K."/>
            <person name="Geller-Mcgrath D.E."/>
            <person name="Sieber C.M."/>
            <person name="Emerson J.B."/>
            <person name="Anantharaman K."/>
            <person name="Thomas B.C."/>
            <person name="Malmstrom R."/>
            <person name="Stieglmeier M."/>
            <person name="Klingl A."/>
            <person name="Woyke T."/>
            <person name="Ryan C.M."/>
            <person name="Banfield J.F."/>
        </authorList>
    </citation>
    <scope>NUCLEOTIDE SEQUENCE [LARGE SCALE GENOMIC DNA]</scope>
    <source>
        <strain evidence="15">CG11_big_fil_rev_8_21_14_0_20_40_12</strain>
    </source>
</reference>
<dbReference type="Pfam" id="PF09334">
    <property type="entry name" value="tRNA-synt_1g"/>
    <property type="match status" value="1"/>
</dbReference>
<dbReference type="Gene3D" id="1.10.730.10">
    <property type="entry name" value="Isoleucyl-tRNA Synthetase, Domain 1"/>
    <property type="match status" value="1"/>
</dbReference>
<keyword evidence="5 9" id="KW-0067">ATP-binding</keyword>
<dbReference type="SUPFAM" id="SSF47323">
    <property type="entry name" value="Anticodon-binding domain of a subclass of class I aminoacyl-tRNA synthetases"/>
    <property type="match status" value="1"/>
</dbReference>
<dbReference type="InterPro" id="IPR014729">
    <property type="entry name" value="Rossmann-like_a/b/a_fold"/>
</dbReference>
<dbReference type="FunFam" id="3.40.50.620:FF:000056">
    <property type="entry name" value="Leucine--tRNA ligase"/>
    <property type="match status" value="1"/>
</dbReference>
<evidence type="ECO:0000256" key="8">
    <source>
        <dbReference type="ARBA" id="ARBA00047469"/>
    </source>
</evidence>
<evidence type="ECO:0000256" key="6">
    <source>
        <dbReference type="ARBA" id="ARBA00022917"/>
    </source>
</evidence>
<dbReference type="InterPro" id="IPR001412">
    <property type="entry name" value="aa-tRNA-synth_I_CS"/>
</dbReference>
<evidence type="ECO:0000256" key="1">
    <source>
        <dbReference type="ARBA" id="ARBA00005594"/>
    </source>
</evidence>
<dbReference type="Pfam" id="PF08264">
    <property type="entry name" value="Anticodon_1"/>
    <property type="match status" value="1"/>
</dbReference>
<dbReference type="InterPro" id="IPR002302">
    <property type="entry name" value="Leu-tRNA-ligase"/>
</dbReference>
<keyword evidence="6 9" id="KW-0648">Protein biosynthesis</keyword>
<evidence type="ECO:0000259" key="11">
    <source>
        <dbReference type="Pfam" id="PF00133"/>
    </source>
</evidence>
<protein>
    <recommendedName>
        <fullName evidence="9">Leucine--tRNA ligase</fullName>
        <ecNumber evidence="9">6.1.1.4</ecNumber>
    </recommendedName>
    <alternativeName>
        <fullName evidence="9">Leucyl-tRNA synthetase</fullName>
        <shortName evidence="9">LeuRS</shortName>
    </alternativeName>
</protein>
<evidence type="ECO:0000256" key="4">
    <source>
        <dbReference type="ARBA" id="ARBA00022741"/>
    </source>
</evidence>
<feature type="domain" description="Methionyl/Leucyl tRNA synthetase" evidence="13">
    <location>
        <begin position="44"/>
        <end position="190"/>
    </location>
</feature>
<dbReference type="Gene3D" id="3.40.50.620">
    <property type="entry name" value="HUPs"/>
    <property type="match status" value="2"/>
</dbReference>
<dbReference type="PRINTS" id="PR00985">
    <property type="entry name" value="TRNASYNTHLEU"/>
</dbReference>
<dbReference type="Pfam" id="PF00133">
    <property type="entry name" value="tRNA-synt_1"/>
    <property type="match status" value="1"/>
</dbReference>
<keyword evidence="4 9" id="KW-0547">Nucleotide-binding</keyword>
<dbReference type="GO" id="GO:0006429">
    <property type="term" value="P:leucyl-tRNA aminoacylation"/>
    <property type="evidence" value="ECO:0007669"/>
    <property type="project" value="UniProtKB-UniRule"/>
</dbReference>
<dbReference type="GO" id="GO:0005524">
    <property type="term" value="F:ATP binding"/>
    <property type="evidence" value="ECO:0007669"/>
    <property type="project" value="UniProtKB-UniRule"/>
</dbReference>
<evidence type="ECO:0000256" key="2">
    <source>
        <dbReference type="ARBA" id="ARBA00022490"/>
    </source>
</evidence>
<dbReference type="CDD" id="cd07958">
    <property type="entry name" value="Anticodon_Ia_Leu_BEm"/>
    <property type="match status" value="1"/>
</dbReference>
<comment type="similarity">
    <text evidence="1 9 10">Belongs to the class-I aminoacyl-tRNA synthetase family.</text>
</comment>
<comment type="caution">
    <text evidence="15">The sequence shown here is derived from an EMBL/GenBank/DDBJ whole genome shotgun (WGS) entry which is preliminary data.</text>
</comment>
<dbReference type="EC" id="6.1.1.4" evidence="9"/>
<organism evidence="15 16">
    <name type="scientific">Candidatus Shapirobacteria bacterium CG11_big_fil_rev_8_21_14_0_20_40_12</name>
    <dbReference type="NCBI Taxonomy" id="1974889"/>
    <lineage>
        <taxon>Bacteria</taxon>
        <taxon>Candidatus Shapironibacteriota</taxon>
    </lineage>
</organism>
<evidence type="ECO:0000256" key="3">
    <source>
        <dbReference type="ARBA" id="ARBA00022598"/>
    </source>
</evidence>
<evidence type="ECO:0000313" key="16">
    <source>
        <dbReference type="Proteomes" id="UP000231371"/>
    </source>
</evidence>
<evidence type="ECO:0000256" key="10">
    <source>
        <dbReference type="RuleBase" id="RU363035"/>
    </source>
</evidence>
<feature type="domain" description="Aminoacyl-tRNA synthetase class Ia" evidence="11">
    <location>
        <begin position="417"/>
        <end position="621"/>
    </location>
</feature>
<evidence type="ECO:0000259" key="12">
    <source>
        <dbReference type="Pfam" id="PF08264"/>
    </source>
</evidence>
<keyword evidence="2 9" id="KW-0963">Cytoplasm</keyword>
<dbReference type="Pfam" id="PF13603">
    <property type="entry name" value="tRNA-synt_1_2"/>
    <property type="match status" value="1"/>
</dbReference>
<dbReference type="GO" id="GO:0005829">
    <property type="term" value="C:cytosol"/>
    <property type="evidence" value="ECO:0007669"/>
    <property type="project" value="TreeGrafter"/>
</dbReference>
<accession>A0A2H0KFE4</accession>
<dbReference type="InterPro" id="IPR025709">
    <property type="entry name" value="Leu_tRNA-synth_edit"/>
</dbReference>
<evidence type="ECO:0000256" key="9">
    <source>
        <dbReference type="HAMAP-Rule" id="MF_00049"/>
    </source>
</evidence>
<keyword evidence="7 9" id="KW-0030">Aminoacyl-tRNA synthetase</keyword>
<dbReference type="GO" id="GO:0004823">
    <property type="term" value="F:leucine-tRNA ligase activity"/>
    <property type="evidence" value="ECO:0007669"/>
    <property type="project" value="UniProtKB-UniRule"/>
</dbReference>
<name>A0A2H0KFE4_9BACT</name>
<dbReference type="CDD" id="cd00812">
    <property type="entry name" value="LeuRS_core"/>
    <property type="match status" value="1"/>
</dbReference>
<keyword evidence="3 9" id="KW-0436">Ligase</keyword>
<dbReference type="PANTHER" id="PTHR43740:SF2">
    <property type="entry name" value="LEUCINE--TRNA LIGASE, MITOCHONDRIAL"/>
    <property type="match status" value="1"/>
</dbReference>
<dbReference type="PROSITE" id="PS00178">
    <property type="entry name" value="AA_TRNA_LIGASE_I"/>
    <property type="match status" value="1"/>
</dbReference>
<proteinExistence type="inferred from homology"/>
<sequence length="815" mass="93739">MAEKFPEKYNHREVEPKWEKKWEESGIYKAIDFDEKPKKYILFEFPYPSGERLHLGHAFSFTGTDILARFYRMKGFNVLCPIGWDAFGLPAENYAIKTGINPAIATAENIINSQKQAKRWGLSVDWNREISTTDPQYYKWTQWIFLQWYKKGLAEKKEMPINWCPACKIGLANEEVIGGNCERCGAEVSRRTIKQWVVKITAYADRLIEGLKNTDFIEKVKASQINWIGRSEGAEIKFEIRNPKSEIVVFTTRPDTLYGATFMVLSPEHELVKNIRDEKVKKYIETARKKSDLERTELNKEKTGVFSGLYAINPATGEEIPVWISDFVLSSYGTGAIMAVPAHDQRDFAFAKKFGLPIVPVIVPEGKWNFDEKAYTEVNEGMTVNSPEWEGIKPSEAIKKALEWMEKKAIGRKSVSYHLRDWIFSRQHYWGEPIPIVYCEKCGEVPVPEDQLPVELPEVEKYKPTDSGESPLASVSDWVNTKCSKCGGPAKRETDTMPNWAGSDWYYLAYPLADKLEVQSSQGNLFLDNLELLKYWLPVDIYLGGDEHNTLHLLYSRFTYLFLRDIGAVPQEIPEPYYKRLSHGVILGKDGQRMSKSRGNVINPDEAVEAFGADSLRMYLLFMGPFDYTMVWNQENLEGCFRFLKRVWNLFTGSNQSEVDDQILLRKLNQTIKKVGEDIEEIKFNTAVAALMELLNEMCNVECTIKTLKTFLLLLAPFAPHLTEELWEKLGNKFSIHQQSWPEYNPELIAEEVAVIAIQINGKLRGTTEVQSAKIRDQKEIERIAKENDKVKKYLKGQEIKRIVYVPGRLINFVV</sequence>
<dbReference type="Proteomes" id="UP000231371">
    <property type="component" value="Unassembled WGS sequence"/>
</dbReference>
<dbReference type="EMBL" id="PCVI01000048">
    <property type="protein sequence ID" value="PIQ69966.1"/>
    <property type="molecule type" value="Genomic_DNA"/>
</dbReference>
<dbReference type="GO" id="GO:0002161">
    <property type="term" value="F:aminoacyl-tRNA deacylase activity"/>
    <property type="evidence" value="ECO:0007669"/>
    <property type="project" value="InterPro"/>
</dbReference>
<feature type="short sequence motif" description="'KMSKS' region" evidence="9">
    <location>
        <begin position="593"/>
        <end position="597"/>
    </location>
</feature>
<comment type="caution">
    <text evidence="9">Lacks conserved residue(s) required for the propagation of feature annotation.</text>
</comment>
<gene>
    <name evidence="9" type="primary">leuS</name>
    <name evidence="15" type="ORF">COV89_02865</name>
</gene>
<dbReference type="SUPFAM" id="SSF52374">
    <property type="entry name" value="Nucleotidylyl transferase"/>
    <property type="match status" value="1"/>
</dbReference>
<evidence type="ECO:0000256" key="5">
    <source>
        <dbReference type="ARBA" id="ARBA00022840"/>
    </source>
</evidence>
<dbReference type="AlphaFoldDB" id="A0A2H0KFE4"/>
<dbReference type="SUPFAM" id="SSF50677">
    <property type="entry name" value="ValRS/IleRS/LeuRS editing domain"/>
    <property type="match status" value="1"/>
</dbReference>